<proteinExistence type="predicted"/>
<reference evidence="2" key="1">
    <citation type="submission" date="2022-11" db="UniProtKB">
        <authorList>
            <consortium name="WormBaseParasite"/>
        </authorList>
    </citation>
    <scope>IDENTIFICATION</scope>
</reference>
<sequence length="420" mass="47107">MAVINRESRCICWAAALAFFLLSAGLFYYFFVQPSSANNTPAFHANSLPTIPIPTTKSSPGGLPFAKEDTEKHSKNLVNLINNHPNRSWVAELNPSAVGLTVLDQAAFVISNDTIDDEIIKTLQDFSEVLKSDLFTEYYERHVTHLHDDITFIPEYFDSSEKWPHCLSTILEIHDQGGCGSCWAISAASLITDRICISTNGTQKKKVSAQDLLECCYFCGSCNGTLDPFTPFIYWYEHGIHSADCYPYTISTDCGHPCLPDVFLNPKGLGECRGRKLCKKPGEQAKYVYKITSINTAPIESQRSLSDVYFEKFGKNIEPAEILKREILKYGPAVLCFNVFEGFMHYKKGVYNLLNGAEGAHIYDHCVKIIGWGRDPATGRDYLKAINSWSSKWATDGTFLIDLEMLKHLRSDLYAGIPRI</sequence>
<accession>A0AC35FGD7</accession>
<organism evidence="1 2">
    <name type="scientific">Panagrolaimus sp. PS1159</name>
    <dbReference type="NCBI Taxonomy" id="55785"/>
    <lineage>
        <taxon>Eukaryota</taxon>
        <taxon>Metazoa</taxon>
        <taxon>Ecdysozoa</taxon>
        <taxon>Nematoda</taxon>
        <taxon>Chromadorea</taxon>
        <taxon>Rhabditida</taxon>
        <taxon>Tylenchina</taxon>
        <taxon>Panagrolaimomorpha</taxon>
        <taxon>Panagrolaimoidea</taxon>
        <taxon>Panagrolaimidae</taxon>
        <taxon>Panagrolaimus</taxon>
    </lineage>
</organism>
<evidence type="ECO:0000313" key="1">
    <source>
        <dbReference type="Proteomes" id="UP000887580"/>
    </source>
</evidence>
<protein>
    <submittedName>
        <fullName evidence="2">Peptidase C1A papain C-terminal domain-containing protein</fullName>
    </submittedName>
</protein>
<name>A0AC35FGD7_9BILA</name>
<evidence type="ECO:0000313" key="2">
    <source>
        <dbReference type="WBParaSite" id="PS1159_v2.g17268.t1"/>
    </source>
</evidence>
<dbReference type="Proteomes" id="UP000887580">
    <property type="component" value="Unplaced"/>
</dbReference>
<dbReference type="WBParaSite" id="PS1159_v2.g17268.t1">
    <property type="protein sequence ID" value="PS1159_v2.g17268.t1"/>
    <property type="gene ID" value="PS1159_v2.g17268"/>
</dbReference>